<organism evidence="1 2">
    <name type="scientific">Runella slithyformis (strain ATCC 29530 / DSM 19594 / LMG 11500 / NCIMB 11436 / LSU 4)</name>
    <dbReference type="NCBI Taxonomy" id="761193"/>
    <lineage>
        <taxon>Bacteria</taxon>
        <taxon>Pseudomonadati</taxon>
        <taxon>Bacteroidota</taxon>
        <taxon>Cytophagia</taxon>
        <taxon>Cytophagales</taxon>
        <taxon>Spirosomataceae</taxon>
        <taxon>Runella</taxon>
    </lineage>
</organism>
<sequence>MDRFRGFLIVFAVLSFTTSIAQDDDEYDRFSLNIAGGKSLSVRELATKVFGETRGELADDGIGGQIIFAYYPTRRLGLATRFSYNQNRTREEGIKLIASGQYGVVNPVVESTEDWNALSAMIGPSLRLGGRRLGLEGRLLFGYASVNSPTFVTKGTFQNYDIRVSTQSQNARDWAYGAGTTLNLGLIGGLSLVVNADATLISTTFKSVNNQITTAAFPPVSQLVDIEQNVGVLNVTGGLRFAF</sequence>
<dbReference type="Proteomes" id="UP000000493">
    <property type="component" value="Chromosome"/>
</dbReference>
<evidence type="ECO:0000313" key="1">
    <source>
        <dbReference type="EMBL" id="AEI50855.1"/>
    </source>
</evidence>
<accession>A0A7U3ZP99</accession>
<reference evidence="1 2" key="2">
    <citation type="journal article" date="2012" name="Stand. Genomic Sci.">
        <title>Complete genome sequence of the aquatic bacterium Runella slithyformis type strain (LSU 4(T)).</title>
        <authorList>
            <person name="Copeland A."/>
            <person name="Zhang X."/>
            <person name="Misra M."/>
            <person name="Lapidus A."/>
            <person name="Nolan M."/>
            <person name="Lucas S."/>
            <person name="Deshpande S."/>
            <person name="Cheng J.F."/>
            <person name="Tapia R."/>
            <person name="Goodwin L.A."/>
            <person name="Pitluck S."/>
            <person name="Liolios K."/>
            <person name="Pagani I."/>
            <person name="Ivanova N."/>
            <person name="Mikhailova N."/>
            <person name="Pati A."/>
            <person name="Chen A."/>
            <person name="Palaniappan K."/>
            <person name="Land M."/>
            <person name="Hauser L."/>
            <person name="Pan C."/>
            <person name="Jeffries C.D."/>
            <person name="Detter J.C."/>
            <person name="Brambilla E.M."/>
            <person name="Rohde M."/>
            <person name="Djao O.D."/>
            <person name="Goker M."/>
            <person name="Sikorski J."/>
            <person name="Tindall B.J."/>
            <person name="Woyke T."/>
            <person name="Bristow J."/>
            <person name="Eisen J.A."/>
            <person name="Markowitz V."/>
            <person name="Hugenholtz P."/>
            <person name="Kyrpides N.C."/>
            <person name="Klenk H.P."/>
            <person name="Mavromatis K."/>
        </authorList>
    </citation>
    <scope>NUCLEOTIDE SEQUENCE [LARGE SCALE GENOMIC DNA]</scope>
    <source>
        <strain evidence="2">ATCC 29530 / DSM 19594 / LMG 11500 / NCIMB 11436 / LSU 4</strain>
    </source>
</reference>
<dbReference type="RefSeq" id="WP_013930145.1">
    <property type="nucleotide sequence ID" value="NC_015703.1"/>
</dbReference>
<protein>
    <recommendedName>
        <fullName evidence="3">Outer membrane protein beta-barrel domain-containing protein</fullName>
    </recommendedName>
</protein>
<keyword evidence="2" id="KW-1185">Reference proteome</keyword>
<proteinExistence type="predicted"/>
<dbReference type="AlphaFoldDB" id="A0A7U3ZP99"/>
<dbReference type="EMBL" id="CP002859">
    <property type="protein sequence ID" value="AEI50855.1"/>
    <property type="molecule type" value="Genomic_DNA"/>
</dbReference>
<name>A0A7U3ZP99_RUNSL</name>
<gene>
    <name evidence="1" type="ordered locus">Runsl_4533</name>
</gene>
<dbReference type="KEGG" id="rsi:Runsl_4533"/>
<reference evidence="2" key="1">
    <citation type="submission" date="2011-06" db="EMBL/GenBank/DDBJ databases">
        <title>The complete genome of chromosome of Runella slithyformis DSM 19594.</title>
        <authorList>
            <consortium name="US DOE Joint Genome Institute (JGI-PGF)"/>
            <person name="Lucas S."/>
            <person name="Han J."/>
            <person name="Lapidus A."/>
            <person name="Bruce D."/>
            <person name="Goodwin L."/>
            <person name="Pitluck S."/>
            <person name="Peters L."/>
            <person name="Kyrpides N."/>
            <person name="Mavromatis K."/>
            <person name="Ivanova N."/>
            <person name="Ovchinnikova G."/>
            <person name="Zhang X."/>
            <person name="Misra M."/>
            <person name="Detter J.C."/>
            <person name="Tapia R."/>
            <person name="Han C."/>
            <person name="Land M."/>
            <person name="Hauser L."/>
            <person name="Markowitz V."/>
            <person name="Cheng J.-F."/>
            <person name="Hugenholtz P."/>
            <person name="Woyke T."/>
            <person name="Wu D."/>
            <person name="Tindall B."/>
            <person name="Faehrich R."/>
            <person name="Brambilla E."/>
            <person name="Klenk H.-P."/>
            <person name="Eisen J.A."/>
        </authorList>
    </citation>
    <scope>NUCLEOTIDE SEQUENCE [LARGE SCALE GENOMIC DNA]</scope>
    <source>
        <strain evidence="2">ATCC 29530 / DSM 19594 / LMG 11500 / NCIMB 11436 / LSU 4</strain>
    </source>
</reference>
<evidence type="ECO:0008006" key="3">
    <source>
        <dbReference type="Google" id="ProtNLM"/>
    </source>
</evidence>
<evidence type="ECO:0000313" key="2">
    <source>
        <dbReference type="Proteomes" id="UP000000493"/>
    </source>
</evidence>